<reference evidence="1" key="1">
    <citation type="submission" date="2014-11" db="EMBL/GenBank/DDBJ databases">
        <authorList>
            <person name="Amaro Gonzalez C."/>
        </authorList>
    </citation>
    <scope>NUCLEOTIDE SEQUENCE</scope>
</reference>
<proteinExistence type="predicted"/>
<dbReference type="AlphaFoldDB" id="A0A0E9WFL6"/>
<reference evidence="1" key="2">
    <citation type="journal article" date="2015" name="Fish Shellfish Immunol.">
        <title>Early steps in the European eel (Anguilla anguilla)-Vibrio vulnificus interaction in the gills: Role of the RtxA13 toxin.</title>
        <authorList>
            <person name="Callol A."/>
            <person name="Pajuelo D."/>
            <person name="Ebbesson L."/>
            <person name="Teles M."/>
            <person name="MacKenzie S."/>
            <person name="Amaro C."/>
        </authorList>
    </citation>
    <scope>NUCLEOTIDE SEQUENCE</scope>
</reference>
<protein>
    <submittedName>
        <fullName evidence="1">Uncharacterized protein</fullName>
    </submittedName>
</protein>
<organism evidence="1">
    <name type="scientific">Anguilla anguilla</name>
    <name type="common">European freshwater eel</name>
    <name type="synonym">Muraena anguilla</name>
    <dbReference type="NCBI Taxonomy" id="7936"/>
    <lineage>
        <taxon>Eukaryota</taxon>
        <taxon>Metazoa</taxon>
        <taxon>Chordata</taxon>
        <taxon>Craniata</taxon>
        <taxon>Vertebrata</taxon>
        <taxon>Euteleostomi</taxon>
        <taxon>Actinopterygii</taxon>
        <taxon>Neopterygii</taxon>
        <taxon>Teleostei</taxon>
        <taxon>Anguilliformes</taxon>
        <taxon>Anguillidae</taxon>
        <taxon>Anguilla</taxon>
    </lineage>
</organism>
<accession>A0A0E9WFL6</accession>
<sequence>MHWPVPSRSMYRCTRCTAAYFDSGLLNIQDLRPILKAHRPLLICLCWIVGFVKNNEHLMLQNPNNGV</sequence>
<dbReference type="EMBL" id="GBXM01020227">
    <property type="protein sequence ID" value="JAH88350.1"/>
    <property type="molecule type" value="Transcribed_RNA"/>
</dbReference>
<name>A0A0E9WFL6_ANGAN</name>
<evidence type="ECO:0000313" key="1">
    <source>
        <dbReference type="EMBL" id="JAH88350.1"/>
    </source>
</evidence>